<dbReference type="Pfam" id="PF07394">
    <property type="entry name" value="DUF1501"/>
    <property type="match status" value="1"/>
</dbReference>
<dbReference type="SUPFAM" id="SSF53649">
    <property type="entry name" value="Alkaline phosphatase-like"/>
    <property type="match status" value="1"/>
</dbReference>
<dbReference type="NCBIfam" id="TIGR04183">
    <property type="entry name" value="Por_Secre_tail"/>
    <property type="match status" value="1"/>
</dbReference>
<evidence type="ECO:0000313" key="2">
    <source>
        <dbReference type="EMBL" id="MDN5202002.1"/>
    </source>
</evidence>
<dbReference type="PANTHER" id="PTHR43737:SF1">
    <property type="entry name" value="DUF1501 DOMAIN-CONTAINING PROTEIN"/>
    <property type="match status" value="1"/>
</dbReference>
<evidence type="ECO:0000313" key="3">
    <source>
        <dbReference type="Proteomes" id="UP001172082"/>
    </source>
</evidence>
<evidence type="ECO:0000259" key="1">
    <source>
        <dbReference type="Pfam" id="PF18962"/>
    </source>
</evidence>
<dbReference type="PANTHER" id="PTHR43737">
    <property type="entry name" value="BLL7424 PROTEIN"/>
    <property type="match status" value="1"/>
</dbReference>
<gene>
    <name evidence="2" type="ORF">QQ008_11530</name>
</gene>
<proteinExistence type="predicted"/>
<reference evidence="2" key="1">
    <citation type="submission" date="2023-06" db="EMBL/GenBank/DDBJ databases">
        <title>Genomic of Parafulvivirga corallium.</title>
        <authorList>
            <person name="Wang G."/>
        </authorList>
    </citation>
    <scope>NUCLEOTIDE SEQUENCE</scope>
    <source>
        <strain evidence="2">BMA10</strain>
    </source>
</reference>
<dbReference type="Gene3D" id="2.60.40.4070">
    <property type="match status" value="1"/>
</dbReference>
<organism evidence="2 3">
    <name type="scientific">Splendidivirga corallicola</name>
    <dbReference type="NCBI Taxonomy" id="3051826"/>
    <lineage>
        <taxon>Bacteria</taxon>
        <taxon>Pseudomonadati</taxon>
        <taxon>Bacteroidota</taxon>
        <taxon>Cytophagia</taxon>
        <taxon>Cytophagales</taxon>
        <taxon>Splendidivirgaceae</taxon>
        <taxon>Splendidivirga</taxon>
    </lineage>
</organism>
<sequence>MKRRGFIKKLSIAGSAPFLLNGIPLSVLGNNGHLQRLAATGADNDNVLVLIQLHGGNDGLNTIIPIDQYGQYINLRPNIAISSTGNRKYIDLDNTLSVEDQVGLHPDMIGVKELYDQGKAAIVQGVAYENINQSHFRSRDIWWMGGGFDDEFSSGWAGRYLDHCFPGYPDNYPNTEMPDPLGLEIGNNVSLLYHRETGIPAAIGTRSPEQFFDLINSVGGLPPESVANTHYGEELQWIMDIEEKSNQYADRLKEVFDNGTNSPNVTYPEKYPFDAGDRFASNGLAQQLRLIARLLSGGSKTKIFLARIGGFDTHANQVEDDNPSMGAHAALLYHLSSAVKAFQDDLQNLGLEDRVITATFSEFGRRAASNGSYGTDHGTSAPMFVFGKNVHPGVYGTNPDLSNLRGGNLTHQHDYRQVFTSILQDFMGASDQALVDTRFDQFVNTKVDLFGTLVTGNKENFIQNRFRLNSAFPNPAKSHTTLSYYINNSAHVSLKIFDTAGRLVTEVVNEKQAAGEHQVVVDVSRFKPGAYVYNIEAGVLKATKKLIVQN</sequence>
<name>A0ABT8KMM3_9BACT</name>
<protein>
    <submittedName>
        <fullName evidence="2">DUF1501 domain-containing protein</fullName>
    </submittedName>
</protein>
<keyword evidence="3" id="KW-1185">Reference proteome</keyword>
<dbReference type="InterPro" id="IPR010869">
    <property type="entry name" value="DUF1501"/>
</dbReference>
<comment type="caution">
    <text evidence="2">The sequence shown here is derived from an EMBL/GenBank/DDBJ whole genome shotgun (WGS) entry which is preliminary data.</text>
</comment>
<dbReference type="InterPro" id="IPR026444">
    <property type="entry name" value="Secre_tail"/>
</dbReference>
<dbReference type="Proteomes" id="UP001172082">
    <property type="component" value="Unassembled WGS sequence"/>
</dbReference>
<dbReference type="RefSeq" id="WP_346752026.1">
    <property type="nucleotide sequence ID" value="NZ_JAUJEA010000003.1"/>
</dbReference>
<dbReference type="InterPro" id="IPR017850">
    <property type="entry name" value="Alkaline_phosphatase_core_sf"/>
</dbReference>
<accession>A0ABT8KMM3</accession>
<dbReference type="Pfam" id="PF18962">
    <property type="entry name" value="Por_Secre_tail"/>
    <property type="match status" value="1"/>
</dbReference>
<dbReference type="EMBL" id="JAUJEA010000003">
    <property type="protein sequence ID" value="MDN5202002.1"/>
    <property type="molecule type" value="Genomic_DNA"/>
</dbReference>
<feature type="domain" description="Secretion system C-terminal sorting" evidence="1">
    <location>
        <begin position="472"/>
        <end position="548"/>
    </location>
</feature>